<dbReference type="Proteomes" id="UP000829398">
    <property type="component" value="Chromosome 8"/>
</dbReference>
<accession>A0ACB8ISB0</accession>
<dbReference type="EMBL" id="CM039177">
    <property type="protein sequence ID" value="KAH9699969.1"/>
    <property type="molecule type" value="Genomic_DNA"/>
</dbReference>
<proteinExistence type="predicted"/>
<reference evidence="2" key="1">
    <citation type="journal article" date="2023" name="Hortic. Res.">
        <title>A chromosome-level phased genome enabling allele-level studies in sweet orange: a case study on citrus Huanglongbing tolerance.</title>
        <authorList>
            <person name="Wu B."/>
            <person name="Yu Q."/>
            <person name="Deng Z."/>
            <person name="Duan Y."/>
            <person name="Luo F."/>
            <person name="Gmitter F. Jr."/>
        </authorList>
    </citation>
    <scope>NUCLEOTIDE SEQUENCE [LARGE SCALE GENOMIC DNA]</scope>
    <source>
        <strain evidence="2">cv. Valencia</strain>
    </source>
</reference>
<protein>
    <submittedName>
        <fullName evidence="1">Protein ROS1A</fullName>
    </submittedName>
</protein>
<organism evidence="1 2">
    <name type="scientific">Citrus sinensis</name>
    <name type="common">Sweet orange</name>
    <name type="synonym">Citrus aurantium var. sinensis</name>
    <dbReference type="NCBI Taxonomy" id="2711"/>
    <lineage>
        <taxon>Eukaryota</taxon>
        <taxon>Viridiplantae</taxon>
        <taxon>Streptophyta</taxon>
        <taxon>Embryophyta</taxon>
        <taxon>Tracheophyta</taxon>
        <taxon>Spermatophyta</taxon>
        <taxon>Magnoliopsida</taxon>
        <taxon>eudicotyledons</taxon>
        <taxon>Gunneridae</taxon>
        <taxon>Pentapetalae</taxon>
        <taxon>rosids</taxon>
        <taxon>malvids</taxon>
        <taxon>Sapindales</taxon>
        <taxon>Rutaceae</taxon>
        <taxon>Aurantioideae</taxon>
        <taxon>Citrus</taxon>
    </lineage>
</organism>
<evidence type="ECO:0000313" key="1">
    <source>
        <dbReference type="EMBL" id="KAH9699969.1"/>
    </source>
</evidence>
<gene>
    <name evidence="1" type="ORF">KPL71_024568</name>
</gene>
<keyword evidence="2" id="KW-1185">Reference proteome</keyword>
<comment type="caution">
    <text evidence="1">The sequence shown here is derived from an EMBL/GenBank/DDBJ whole genome shotgun (WGS) entry which is preliminary data.</text>
</comment>
<name>A0ACB8ISB0_CITSI</name>
<evidence type="ECO:0000313" key="2">
    <source>
        <dbReference type="Proteomes" id="UP000829398"/>
    </source>
</evidence>
<sequence length="1762" mass="197226">MFREQVYKRRAKEKEGLQLQEYNNNNAGGECCCWVPGTPAKEKNPGPVSSNPEAELYLIDLNKSIDEWQHEAEAAAAAAPEVFEFSVSVDKNAQLVELINVAAPAAPQESAILSPVLVSGKGPEPNGFLLPISDKNPISSPESCVSPQERGSGNDDDGDNLKHPQQNGTNSPDSCVSQHGQQNVQEEEEVVVREEKVGVFSTEVENLKKGLKKRGPKQKPKMKNHRPRVLVEGMPKKEPKPKKAPQQPKTPKPVTPNRAHETTRKRKYVRKNSVSGNVVMDESVSKRRKCGRGNRQSNSDAIILLPPPPIKTCRQALNFDLENQSRDDKAIIIAIPECGVQALDECAFTKATEHGVQVVDECVDAREQRENNKTRSNRRSRRRRRLNILFMRNLPVGQGQYPRRKRRLRRATRRCNLTVLTAIPLCSQLPKLPSKQAFPSEKATPICSQPPKLPHKQAAAIEKNEAEVIYEPEASKDMLLTDNLEKNVAGRTVEPSVVVDLEFQGNKSEGSPFKYEDFPLASYLTGVPRKKRKHPLELENFGLMDQAIDSQKNLQEPGLGLQEGFQEPRIGESPHFQEQKIDSLAPFPGQSSGKTLPFPGHFISGLPQLNIGVLGLLPELSIGAVEPFLDQSNSSLEFFPRQAQAINSQAEFLKEQVMYRLDQLRKQINGPSSQLQEQNQVIQRKSWNPKDLWFTAKSRGSQEIIQVERNGLPTQKMPPRYSRGLQVDMEQQLMQSTTADIIRKFKDLTIRDGGSQLPLQCNKADGPSNVHNAVVPYQVGPSSEHGALVPHQIKEKRKKLKPEVVLDPGTLRMWNLIMNIDDGTTKDQTSNEDMEKWWQKEREVFEGRIQSFTARMHLILGDRRFKPWKGSVVDSVVGVYLTQNVSDNLSSSAYMSLAARFPLKSTNDHTPSDENLRTAASLEPIGSNSTSNGAVYDSEGNMYFVTEPEPDRCCELKDRDDAFDSRIQRKALQENGDIKVMTDAVPSQAFDTSSVQSLDRTQLFPTGNSKADVASSTKTSNAESFITQFSHTGNLKKNSVNQLFPTANSKADVACPSQNHITESSVTQFWPTGNSTADVASPSKTCIKESSIAASTEIPQLENTALLQDKVDGILFCDECLDGYTKPTRIDNGNQASTSGRNDLKSDFRSISSSDFNDPFEISVSPSNRESFRTGMPQAHDATTTSKKSPSGKGKSKEYKSDMKNDRTKKTTPKKNSDNTVQQDWDLLRRIYSTGEERSHDKMDSVDWEAVRCADESEIADAIKERGQQNIIAGRIKEFLNRLVELHGSIDLEWLRNVPPDKVKEYLLDIEGLGLKSVECVRLLSLQHIAFPVDVNVGRIAVRLGWVPLQPLPGDLHIHLLKEYPVMDKIQMYLWPRLCYLDQKTLYELHYQMITFGKIFCKKRSPNCGACPLRGECKHFASAVASARFALPGPSEKGIVTSEFGNGIGQSPPLVVNPIPVIRIEADPVSESGYQINNCEPIIEEPRSPGPQCSESPESEIDDDDFSIGDIEEIPTLRLQEREFKENFPNFMEMNKVMLQDSSALVALTAEAASVPTRKLKRCAHLRTEHHVYVLPDAHELLRGFDRRDPDDPSPYLLAIWSPGESPNSVGSPQYRCNSKDSKLCNSEICYSCNSVCERNAGIVRGTILIPCRTANRGRFPLNGTYFQVNEVFADHETSHHPINVPRHTIANLRREIVCFGSSATTLFNALDMRQIQEYFWRGFVCVRGFDRRYRCPRPLVNRLHCSPSKKEAGSKRSRDES</sequence>